<protein>
    <submittedName>
        <fullName evidence="2">Uncharacterized protein</fullName>
    </submittedName>
</protein>
<feature type="region of interest" description="Disordered" evidence="1">
    <location>
        <begin position="57"/>
        <end position="262"/>
    </location>
</feature>
<name>A0AAV7WGN8_PLEWA</name>
<feature type="compositionally biased region" description="Basic and acidic residues" evidence="1">
    <location>
        <begin position="152"/>
        <end position="207"/>
    </location>
</feature>
<proteinExistence type="predicted"/>
<dbReference type="AlphaFoldDB" id="A0AAV7WGN8"/>
<keyword evidence="3" id="KW-1185">Reference proteome</keyword>
<evidence type="ECO:0000313" key="2">
    <source>
        <dbReference type="EMBL" id="KAJ1213213.1"/>
    </source>
</evidence>
<accession>A0AAV7WGN8</accession>
<sequence>MERTPFRFCPKCHNKYPYTDQHLVCNLCLSPEHSEDTCEACRAFRSRKTLRDRRARRLQMASAPTAHREFEEQEEEGTFSIHESDSEEFDDPQTVSKTSKTTHKKIDKAQGTPLSPGHGSTHKFGDRPSAPKKAQTVPRQSDSGRDTGTQPSRDRESAGDKHRHRDSSVDTARRRDSGTDEDRRREVSAPKKRKVSSEPKKDADRVSVPKQPATDPVSGSYTEEQSLTSQMRKHRFEEELQSTDVDHTQKRRMGLIRRPSVR</sequence>
<dbReference type="Proteomes" id="UP001066276">
    <property type="component" value="Chromosome 1_1"/>
</dbReference>
<comment type="caution">
    <text evidence="2">The sequence shown here is derived from an EMBL/GenBank/DDBJ whole genome shotgun (WGS) entry which is preliminary data.</text>
</comment>
<feature type="compositionally biased region" description="Basic residues" evidence="1">
    <location>
        <begin position="249"/>
        <end position="262"/>
    </location>
</feature>
<feature type="compositionally biased region" description="Polar residues" evidence="1">
    <location>
        <begin position="217"/>
        <end position="230"/>
    </location>
</feature>
<dbReference type="EMBL" id="JANPWB010000001">
    <property type="protein sequence ID" value="KAJ1213213.1"/>
    <property type="molecule type" value="Genomic_DNA"/>
</dbReference>
<reference evidence="2" key="1">
    <citation type="journal article" date="2022" name="bioRxiv">
        <title>Sequencing and chromosome-scale assembly of the giantPleurodeles waltlgenome.</title>
        <authorList>
            <person name="Brown T."/>
            <person name="Elewa A."/>
            <person name="Iarovenko S."/>
            <person name="Subramanian E."/>
            <person name="Araus A.J."/>
            <person name="Petzold A."/>
            <person name="Susuki M."/>
            <person name="Suzuki K.-i.T."/>
            <person name="Hayashi T."/>
            <person name="Toyoda A."/>
            <person name="Oliveira C."/>
            <person name="Osipova E."/>
            <person name="Leigh N.D."/>
            <person name="Simon A."/>
            <person name="Yun M.H."/>
        </authorList>
    </citation>
    <scope>NUCLEOTIDE SEQUENCE</scope>
    <source>
        <strain evidence="2">20211129_DDA</strain>
        <tissue evidence="2">Liver</tissue>
    </source>
</reference>
<feature type="compositionally biased region" description="Polar residues" evidence="1">
    <location>
        <begin position="137"/>
        <end position="151"/>
    </location>
</feature>
<gene>
    <name evidence="2" type="ORF">NDU88_000851</name>
</gene>
<evidence type="ECO:0000256" key="1">
    <source>
        <dbReference type="SAM" id="MobiDB-lite"/>
    </source>
</evidence>
<organism evidence="2 3">
    <name type="scientific">Pleurodeles waltl</name>
    <name type="common">Iberian ribbed newt</name>
    <dbReference type="NCBI Taxonomy" id="8319"/>
    <lineage>
        <taxon>Eukaryota</taxon>
        <taxon>Metazoa</taxon>
        <taxon>Chordata</taxon>
        <taxon>Craniata</taxon>
        <taxon>Vertebrata</taxon>
        <taxon>Euteleostomi</taxon>
        <taxon>Amphibia</taxon>
        <taxon>Batrachia</taxon>
        <taxon>Caudata</taxon>
        <taxon>Salamandroidea</taxon>
        <taxon>Salamandridae</taxon>
        <taxon>Pleurodelinae</taxon>
        <taxon>Pleurodeles</taxon>
    </lineage>
</organism>
<evidence type="ECO:0000313" key="3">
    <source>
        <dbReference type="Proteomes" id="UP001066276"/>
    </source>
</evidence>